<evidence type="ECO:0008006" key="3">
    <source>
        <dbReference type="Google" id="ProtNLM"/>
    </source>
</evidence>
<dbReference type="EMBL" id="FNRY01000001">
    <property type="protein sequence ID" value="SEB63125.1"/>
    <property type="molecule type" value="Genomic_DNA"/>
</dbReference>
<organism evidence="1 2">
    <name type="scientific">Paramicrobacterium humi</name>
    <dbReference type="NCBI Taxonomy" id="640635"/>
    <lineage>
        <taxon>Bacteria</taxon>
        <taxon>Bacillati</taxon>
        <taxon>Actinomycetota</taxon>
        <taxon>Actinomycetes</taxon>
        <taxon>Micrococcales</taxon>
        <taxon>Microbacteriaceae</taxon>
        <taxon>Paramicrobacterium</taxon>
    </lineage>
</organism>
<evidence type="ECO:0000313" key="1">
    <source>
        <dbReference type="EMBL" id="SEB63125.1"/>
    </source>
</evidence>
<sequence>MTATAVVWLEAGPVRAGIVPRLGGRILSLTYEGHEYLWRNPDLVGDDLRPLVDPVALPRDAGFDQWQNWGGDKTWPGPQGWSGPGEWPGPPDAVLDAGTYEVAEHEPGRRVVLESGYDERSGLRISRDIAVASDGLVVTSTLTNCSQHTVRWAAWEVMQLAFDEDDVDDAKAGVFVDVHDNRAPRVLFSPLGTMRGHQVNDETICVPFADVVGKLGFENARGDVRFRRSGFPEMSLHFTVDGGANYPDGCPFQVWMQTDADTSLPGLEGLDATARLVELEPMSALMNIEPGRNVFLQCGWTFVT</sequence>
<dbReference type="Proteomes" id="UP000199183">
    <property type="component" value="Unassembled WGS sequence"/>
</dbReference>
<evidence type="ECO:0000313" key="2">
    <source>
        <dbReference type="Proteomes" id="UP000199183"/>
    </source>
</evidence>
<dbReference type="AlphaFoldDB" id="A0A1H4KYF3"/>
<dbReference type="STRING" id="640635.SAMN04489806_1345"/>
<accession>A0A1H4KYF3</accession>
<proteinExistence type="predicted"/>
<keyword evidence="2" id="KW-1185">Reference proteome</keyword>
<gene>
    <name evidence="1" type="ORF">SAMN04489806_1345</name>
</gene>
<reference evidence="1 2" key="1">
    <citation type="submission" date="2016-10" db="EMBL/GenBank/DDBJ databases">
        <authorList>
            <person name="de Groot N.N."/>
        </authorList>
    </citation>
    <scope>NUCLEOTIDE SEQUENCE [LARGE SCALE GENOMIC DNA]</scope>
    <source>
        <strain evidence="1 2">DSM 21799</strain>
    </source>
</reference>
<name>A0A1H4KYF3_9MICO</name>
<protein>
    <recommendedName>
        <fullName evidence="3">DUF4380 domain-containing protein</fullName>
    </recommendedName>
</protein>